<dbReference type="STRING" id="105984.A0A427XH59"/>
<dbReference type="EMBL" id="RSCE01000013">
    <property type="protein sequence ID" value="RSH78097.1"/>
    <property type="molecule type" value="Genomic_DNA"/>
</dbReference>
<dbReference type="Pfam" id="PF04818">
    <property type="entry name" value="CID"/>
    <property type="match status" value="1"/>
</dbReference>
<feature type="region of interest" description="Disordered" evidence="1">
    <location>
        <begin position="543"/>
        <end position="629"/>
    </location>
</feature>
<comment type="caution">
    <text evidence="3">The sequence shown here is derived from an EMBL/GenBank/DDBJ whole genome shotgun (WGS) entry which is preliminary data.</text>
</comment>
<feature type="compositionally biased region" description="Acidic residues" evidence="1">
    <location>
        <begin position="584"/>
        <end position="599"/>
    </location>
</feature>
<dbReference type="FunFam" id="1.25.40.90:FF:000016">
    <property type="entry name" value="mRNA cleavage factor complex component Pcf11"/>
    <property type="match status" value="1"/>
</dbReference>
<feature type="region of interest" description="Disordered" evidence="1">
    <location>
        <begin position="255"/>
        <end position="317"/>
    </location>
</feature>
<accession>A0A427XH59</accession>
<feature type="region of interest" description="Disordered" evidence="1">
    <location>
        <begin position="653"/>
        <end position="677"/>
    </location>
</feature>
<dbReference type="Proteomes" id="UP000279236">
    <property type="component" value="Unassembled WGS sequence"/>
</dbReference>
<evidence type="ECO:0000313" key="3">
    <source>
        <dbReference type="EMBL" id="RSH78097.1"/>
    </source>
</evidence>
<dbReference type="GO" id="GO:0000993">
    <property type="term" value="F:RNA polymerase II complex binding"/>
    <property type="evidence" value="ECO:0007669"/>
    <property type="project" value="InterPro"/>
</dbReference>
<dbReference type="GO" id="GO:0005737">
    <property type="term" value="C:cytoplasm"/>
    <property type="evidence" value="ECO:0007669"/>
    <property type="project" value="TreeGrafter"/>
</dbReference>
<dbReference type="GO" id="GO:0003729">
    <property type="term" value="F:mRNA binding"/>
    <property type="evidence" value="ECO:0007669"/>
    <property type="project" value="InterPro"/>
</dbReference>
<organism evidence="3 4">
    <name type="scientific">Apiotrichum porosum</name>
    <dbReference type="NCBI Taxonomy" id="105984"/>
    <lineage>
        <taxon>Eukaryota</taxon>
        <taxon>Fungi</taxon>
        <taxon>Dikarya</taxon>
        <taxon>Basidiomycota</taxon>
        <taxon>Agaricomycotina</taxon>
        <taxon>Tremellomycetes</taxon>
        <taxon>Trichosporonales</taxon>
        <taxon>Trichosporonaceae</taxon>
        <taxon>Apiotrichum</taxon>
    </lineage>
</organism>
<feature type="compositionally biased region" description="Basic and acidic residues" evidence="1">
    <location>
        <begin position="559"/>
        <end position="582"/>
    </location>
</feature>
<feature type="compositionally biased region" description="Pro residues" evidence="1">
    <location>
        <begin position="297"/>
        <end position="317"/>
    </location>
</feature>
<dbReference type="SMART" id="SM00582">
    <property type="entry name" value="RPR"/>
    <property type="match status" value="1"/>
</dbReference>
<dbReference type="Gene3D" id="1.25.40.90">
    <property type="match status" value="1"/>
</dbReference>
<protein>
    <recommendedName>
        <fullName evidence="2">CID domain-containing protein</fullName>
    </recommendedName>
</protein>
<dbReference type="InterPro" id="IPR047415">
    <property type="entry name" value="Pcf11_CID"/>
</dbReference>
<feature type="compositionally biased region" description="Low complexity" evidence="1">
    <location>
        <begin position="286"/>
        <end position="296"/>
    </location>
</feature>
<feature type="compositionally biased region" description="Pro residues" evidence="1">
    <location>
        <begin position="258"/>
        <end position="270"/>
    </location>
</feature>
<evidence type="ECO:0000259" key="2">
    <source>
        <dbReference type="PROSITE" id="PS51391"/>
    </source>
</evidence>
<proteinExistence type="predicted"/>
<dbReference type="GO" id="GO:0006369">
    <property type="term" value="P:termination of RNA polymerase II transcription"/>
    <property type="evidence" value="ECO:0007669"/>
    <property type="project" value="InterPro"/>
</dbReference>
<dbReference type="PANTHER" id="PTHR15921">
    <property type="entry name" value="PRE-MRNA CLEAVAGE COMPLEX II"/>
    <property type="match status" value="1"/>
</dbReference>
<gene>
    <name evidence="3" type="ORF">EHS24_002553</name>
</gene>
<dbReference type="PROSITE" id="PS51391">
    <property type="entry name" value="CID"/>
    <property type="match status" value="1"/>
</dbReference>
<dbReference type="InterPro" id="IPR054127">
    <property type="entry name" value="Pcf11_C"/>
</dbReference>
<dbReference type="InterPro" id="IPR045154">
    <property type="entry name" value="PCF11-like"/>
</dbReference>
<dbReference type="RefSeq" id="XP_028473244.1">
    <property type="nucleotide sequence ID" value="XM_028618288.1"/>
</dbReference>
<dbReference type="GeneID" id="39587096"/>
<dbReference type="GO" id="GO:0031124">
    <property type="term" value="P:mRNA 3'-end processing"/>
    <property type="evidence" value="ECO:0007669"/>
    <property type="project" value="InterPro"/>
</dbReference>
<name>A0A427XH59_9TREE</name>
<sequence>MSYGHYPPQNHYGVYGAPQPPAPPADPFRAWYADRLAELTFNSRPIIQTLSLEAMNQRDQNNWNGMQAIVEEVEAAILRAPPQGKLPLLYLLDSISKNVGPPYTDTYLPSIMPRLYLQTYREVDGVTKSKMEEMLKLWRTGGQHGGELYPAGVRETVEREILGAAPPVALTRIGVQHELRDFLREKEAEMAQEFTTKRARTVNVLVQIDQLLTNSHVAPKELAEIAEKVRAMKAGLEPSSSQAARLAAPAAAAAAAPGPIPAPAPGPPQPAYGGYGPRGAYPPPQQQQYPPQQQYPAYPPAQQYPPPAQQYPPAPAPPVQAPVAIPAAIPAINVADILRNLNSSGVLSQPRTPEPSAAAKTSLDSYEDMILALDMSIDVFDLSKLSLPVSHLPVRCKQCGLRFPEGENKLQAHMDWHFRRNRKERETDGRGAHRRWLPRAEEWINENVEGAGPSSTSPKKSDSALPVLTGERLAALKRKWVPAPSDPVKAKKPCPICKEQFKSEWSEDEEEWVFMNAVETQGTIYHATCKATRMSSAVTARLLGNERAGSKSPAPSEDGSTKRKAIDDASDADDSKRVKVEPVEGAEEANPEVDVEEKEEVVIDKGGSEDVAANTAVQETDAPAPAPAPAPVVAPAAPMIDVAALLAAIGAPKPTPAPAAEPVVAEEEVAVKGEPTE</sequence>
<keyword evidence="4" id="KW-1185">Reference proteome</keyword>
<feature type="domain" description="CID" evidence="2">
    <location>
        <begin position="24"/>
        <end position="165"/>
    </location>
</feature>
<evidence type="ECO:0000313" key="4">
    <source>
        <dbReference type="Proteomes" id="UP000279236"/>
    </source>
</evidence>
<dbReference type="GO" id="GO:0005849">
    <property type="term" value="C:mRNA cleavage factor complex"/>
    <property type="evidence" value="ECO:0007669"/>
    <property type="project" value="TreeGrafter"/>
</dbReference>
<reference evidence="3 4" key="1">
    <citation type="submission" date="2018-11" db="EMBL/GenBank/DDBJ databases">
        <title>Genome sequence of Apiotrichum porosum DSM 27194.</title>
        <authorList>
            <person name="Aliyu H."/>
            <person name="Gorte O."/>
            <person name="Ochsenreither K."/>
        </authorList>
    </citation>
    <scope>NUCLEOTIDE SEQUENCE [LARGE SCALE GENOMIC DNA]</scope>
    <source>
        <strain evidence="3 4">DSM 27194</strain>
    </source>
</reference>
<dbReference type="AlphaFoldDB" id="A0A427XH59"/>
<dbReference type="OrthoDB" id="2129491at2759"/>
<dbReference type="InterPro" id="IPR006569">
    <property type="entry name" value="CID_dom"/>
</dbReference>
<dbReference type="CDD" id="cd16982">
    <property type="entry name" value="CID_Pcf11"/>
    <property type="match status" value="1"/>
</dbReference>
<dbReference type="Pfam" id="PF21936">
    <property type="entry name" value="Pcf11_C"/>
    <property type="match status" value="1"/>
</dbReference>
<dbReference type="PANTHER" id="PTHR15921:SF3">
    <property type="entry name" value="PRE-MRNA CLEAVAGE COMPLEX 2 PROTEIN PCF11"/>
    <property type="match status" value="1"/>
</dbReference>
<evidence type="ECO:0000256" key="1">
    <source>
        <dbReference type="SAM" id="MobiDB-lite"/>
    </source>
</evidence>
<dbReference type="InterPro" id="IPR008942">
    <property type="entry name" value="ENTH_VHS"/>
</dbReference>
<dbReference type="SUPFAM" id="SSF48464">
    <property type="entry name" value="ENTH/VHS domain"/>
    <property type="match status" value="1"/>
</dbReference>